<dbReference type="Proteomes" id="UP000654720">
    <property type="component" value="Chromosome"/>
</dbReference>
<accession>A0ABX7H3E3</accession>
<dbReference type="GeneID" id="93098835"/>
<evidence type="ECO:0000313" key="2">
    <source>
        <dbReference type="EMBL" id="QRO48576.1"/>
    </source>
</evidence>
<keyword evidence="1" id="KW-0472">Membrane</keyword>
<evidence type="ECO:0000313" key="3">
    <source>
        <dbReference type="Proteomes" id="UP000654720"/>
    </source>
</evidence>
<name>A0ABX7H3E3_9BACT</name>
<proteinExistence type="predicted"/>
<sequence>MKAYFIFAIILTVVYILYYTLMIAKDLYSTKGVKKNDEEEFDVTDLEGEESINVIENDEGFNVGENEYQTNYVSSQEQQSNNKIESSREDVVEKLNEKIKANMEEMQATFSNPYNAAELYKLLLTKGTAKSKSEVDITTKPVIDEL</sequence>
<dbReference type="EMBL" id="CP069450">
    <property type="protein sequence ID" value="QRO48576.1"/>
    <property type="molecule type" value="Genomic_DNA"/>
</dbReference>
<dbReference type="RefSeq" id="WP_027200198.1">
    <property type="nucleotide sequence ID" value="NZ_CAMXLP010000084.1"/>
</dbReference>
<protein>
    <recommendedName>
        <fullName evidence="4">Conjugal transfer protein TraD</fullName>
    </recommendedName>
</protein>
<gene>
    <name evidence="2" type="ORF">I6J59_11460</name>
</gene>
<evidence type="ECO:0008006" key="4">
    <source>
        <dbReference type="Google" id="ProtNLM"/>
    </source>
</evidence>
<keyword evidence="1" id="KW-1133">Transmembrane helix</keyword>
<organism evidence="2 3">
    <name type="scientific">Butyricimonas virosa</name>
    <dbReference type="NCBI Taxonomy" id="544645"/>
    <lineage>
        <taxon>Bacteria</taxon>
        <taxon>Pseudomonadati</taxon>
        <taxon>Bacteroidota</taxon>
        <taxon>Bacteroidia</taxon>
        <taxon>Bacteroidales</taxon>
        <taxon>Odoribacteraceae</taxon>
        <taxon>Butyricimonas</taxon>
    </lineage>
</organism>
<feature type="transmembrane region" description="Helical" evidence="1">
    <location>
        <begin position="6"/>
        <end position="24"/>
    </location>
</feature>
<reference evidence="2 3" key="1">
    <citation type="submission" date="2021-02" db="EMBL/GenBank/DDBJ databases">
        <title>FDA dAtabase for Regulatory Grade micrObial Sequences (FDA-ARGOS): Supporting development and validation of Infectious Disease Dx tests.</title>
        <authorList>
            <person name="Carlson P."/>
            <person name="Fischbach M."/>
            <person name="Hastie J."/>
            <person name="Bilen M."/>
            <person name="Cheng A."/>
            <person name="Tallon L."/>
            <person name="Sadzewicz L."/>
            <person name="Zhao X."/>
            <person name="Boylan J."/>
            <person name="Ott S."/>
            <person name="Bowen H."/>
            <person name="Vavikolanu K."/>
            <person name="Mehta A."/>
            <person name="Aluvathingal J."/>
            <person name="Nadendla S."/>
            <person name="Yan Y."/>
            <person name="Sichtig H."/>
        </authorList>
    </citation>
    <scope>NUCLEOTIDE SEQUENCE [LARGE SCALE GENOMIC DNA]</scope>
    <source>
        <strain evidence="2 3">FDAARGOS_1229</strain>
    </source>
</reference>
<keyword evidence="3" id="KW-1185">Reference proteome</keyword>
<keyword evidence="1" id="KW-0812">Transmembrane</keyword>
<evidence type="ECO:0000256" key="1">
    <source>
        <dbReference type="SAM" id="Phobius"/>
    </source>
</evidence>